<dbReference type="InterPro" id="IPR011010">
    <property type="entry name" value="DNA_brk_join_enz"/>
</dbReference>
<feature type="compositionally biased region" description="Basic and acidic residues" evidence="4">
    <location>
        <begin position="444"/>
        <end position="454"/>
    </location>
</feature>
<dbReference type="InterPro" id="IPR002104">
    <property type="entry name" value="Integrase_catalytic"/>
</dbReference>
<dbReference type="Gene3D" id="1.10.150.130">
    <property type="match status" value="1"/>
</dbReference>
<accession>A0A5B9QJL2</accession>
<proteinExistence type="inferred from homology"/>
<keyword evidence="2" id="KW-0238">DNA-binding</keyword>
<keyword evidence="7" id="KW-1185">Reference proteome</keyword>
<dbReference type="GO" id="GO:0006310">
    <property type="term" value="P:DNA recombination"/>
    <property type="evidence" value="ECO:0007669"/>
    <property type="project" value="UniProtKB-KW"/>
</dbReference>
<evidence type="ECO:0000256" key="4">
    <source>
        <dbReference type="SAM" id="MobiDB-lite"/>
    </source>
</evidence>
<dbReference type="InterPro" id="IPR013762">
    <property type="entry name" value="Integrase-like_cat_sf"/>
</dbReference>
<protein>
    <submittedName>
        <fullName evidence="6">Tyrosine recombinase XerD</fullName>
    </submittedName>
</protein>
<dbReference type="PANTHER" id="PTHR30349:SF41">
    <property type="entry name" value="INTEGRASE_RECOMBINASE PROTEIN MJ0367-RELATED"/>
    <property type="match status" value="1"/>
</dbReference>
<dbReference type="GO" id="GO:0003677">
    <property type="term" value="F:DNA binding"/>
    <property type="evidence" value="ECO:0007669"/>
    <property type="project" value="UniProtKB-KW"/>
</dbReference>
<gene>
    <name evidence="6" type="primary">xerD_7</name>
    <name evidence="6" type="ORF">Pr1d_50710</name>
</gene>
<dbReference type="InterPro" id="IPR050090">
    <property type="entry name" value="Tyrosine_recombinase_XerCD"/>
</dbReference>
<dbReference type="KEGG" id="bgok:Pr1d_50710"/>
<dbReference type="Gene3D" id="1.10.443.10">
    <property type="entry name" value="Intergrase catalytic core"/>
    <property type="match status" value="1"/>
</dbReference>
<feature type="domain" description="Tyr recombinase" evidence="5">
    <location>
        <begin position="178"/>
        <end position="365"/>
    </location>
</feature>
<dbReference type="EMBL" id="CP042913">
    <property type="protein sequence ID" value="QEG37725.1"/>
    <property type="molecule type" value="Genomic_DNA"/>
</dbReference>
<evidence type="ECO:0000313" key="6">
    <source>
        <dbReference type="EMBL" id="QEG37725.1"/>
    </source>
</evidence>
<evidence type="ECO:0000256" key="3">
    <source>
        <dbReference type="ARBA" id="ARBA00023172"/>
    </source>
</evidence>
<reference evidence="6 7" key="1">
    <citation type="submission" date="2019-08" db="EMBL/GenBank/DDBJ databases">
        <title>Deep-cultivation of Planctomycetes and their phenomic and genomic characterization uncovers novel biology.</title>
        <authorList>
            <person name="Wiegand S."/>
            <person name="Jogler M."/>
            <person name="Boedeker C."/>
            <person name="Pinto D."/>
            <person name="Vollmers J."/>
            <person name="Rivas-Marin E."/>
            <person name="Kohn T."/>
            <person name="Peeters S.H."/>
            <person name="Heuer A."/>
            <person name="Rast P."/>
            <person name="Oberbeckmann S."/>
            <person name="Bunk B."/>
            <person name="Jeske O."/>
            <person name="Meyerdierks A."/>
            <person name="Storesund J.E."/>
            <person name="Kallscheuer N."/>
            <person name="Luecker S."/>
            <person name="Lage O.M."/>
            <person name="Pohl T."/>
            <person name="Merkel B.J."/>
            <person name="Hornburger P."/>
            <person name="Mueller R.-W."/>
            <person name="Bruemmer F."/>
            <person name="Labrenz M."/>
            <person name="Spormann A.M."/>
            <person name="Op den Camp H."/>
            <person name="Overmann J."/>
            <person name="Amann R."/>
            <person name="Jetten M.S.M."/>
            <person name="Mascher T."/>
            <person name="Medema M.H."/>
            <person name="Devos D.P."/>
            <person name="Kaster A.-K."/>
            <person name="Ovreas L."/>
            <person name="Rohde M."/>
            <person name="Galperin M.Y."/>
            <person name="Jogler C."/>
        </authorList>
    </citation>
    <scope>NUCLEOTIDE SEQUENCE [LARGE SCALE GENOMIC DNA]</scope>
    <source>
        <strain evidence="6 7">Pr1d</strain>
    </source>
</reference>
<comment type="similarity">
    <text evidence="1">Belongs to the 'phage' integrase family.</text>
</comment>
<name>A0A5B9QJL2_9BACT</name>
<dbReference type="SUPFAM" id="SSF56349">
    <property type="entry name" value="DNA breaking-rejoining enzymes"/>
    <property type="match status" value="1"/>
</dbReference>
<keyword evidence="3" id="KW-0233">DNA recombination</keyword>
<organism evidence="6 7">
    <name type="scientific">Bythopirellula goksoeyrii</name>
    <dbReference type="NCBI Taxonomy" id="1400387"/>
    <lineage>
        <taxon>Bacteria</taxon>
        <taxon>Pseudomonadati</taxon>
        <taxon>Planctomycetota</taxon>
        <taxon>Planctomycetia</taxon>
        <taxon>Pirellulales</taxon>
        <taxon>Lacipirellulaceae</taxon>
        <taxon>Bythopirellula</taxon>
    </lineage>
</organism>
<evidence type="ECO:0000259" key="5">
    <source>
        <dbReference type="PROSITE" id="PS51898"/>
    </source>
</evidence>
<dbReference type="Pfam" id="PF00589">
    <property type="entry name" value="Phage_integrase"/>
    <property type="match status" value="1"/>
</dbReference>
<feature type="compositionally biased region" description="Polar residues" evidence="4">
    <location>
        <begin position="429"/>
        <end position="439"/>
    </location>
</feature>
<sequence>MASIYKKKRDKGKKNASWYVNYTDHLGKRRTVKGFTDRRATEQMAAKVEHDVMLRKRGLIDPEKERRLQVQASSLEKHIQDFEKSLSDNTPKHVKLTISRIRCVVDGCKFETVADLEPDAVVVFLRDYCKSKNLGRKTYNHYVQAIDSFCNWMLLTKRIGSNPLLGLERLNAEVDVRKKRRALTADEIALLVESARQSGIEIQCYDGETRARIYLLAYFTGLRRQELASLSRENFNLDTDQPTLKVEAACSKHRREDVLPLHPDLVNMLREWLQEYDENDPLFPHLAKRRTWKMVKLDLERVGIPYNTAEGVADFHAAGRHTYITELLRNGVSLVEARELARHSDVRMTMKYTHIGLGDQAEALKKLKGVTVEQSEAGDSGDPQNGSTEKCPRSGHAPVDSACQNVATGGNGKCSPLNDETPAADRGYHQNSSSDNSCQKWRRRELNPRPDIAPRKLLRV</sequence>
<dbReference type="Proteomes" id="UP000323917">
    <property type="component" value="Chromosome"/>
</dbReference>
<feature type="region of interest" description="Disordered" evidence="4">
    <location>
        <begin position="369"/>
        <end position="460"/>
    </location>
</feature>
<evidence type="ECO:0000256" key="1">
    <source>
        <dbReference type="ARBA" id="ARBA00008857"/>
    </source>
</evidence>
<dbReference type="CDD" id="cd00796">
    <property type="entry name" value="INT_Rci_Hp1_C"/>
    <property type="match status" value="1"/>
</dbReference>
<dbReference type="InterPro" id="IPR010998">
    <property type="entry name" value="Integrase_recombinase_N"/>
</dbReference>
<evidence type="ECO:0000313" key="7">
    <source>
        <dbReference type="Proteomes" id="UP000323917"/>
    </source>
</evidence>
<dbReference type="GO" id="GO:0015074">
    <property type="term" value="P:DNA integration"/>
    <property type="evidence" value="ECO:0007669"/>
    <property type="project" value="InterPro"/>
</dbReference>
<dbReference type="AlphaFoldDB" id="A0A5B9QJL2"/>
<dbReference type="PROSITE" id="PS51898">
    <property type="entry name" value="TYR_RECOMBINASE"/>
    <property type="match status" value="1"/>
</dbReference>
<dbReference type="PANTHER" id="PTHR30349">
    <property type="entry name" value="PHAGE INTEGRASE-RELATED"/>
    <property type="match status" value="1"/>
</dbReference>
<evidence type="ECO:0000256" key="2">
    <source>
        <dbReference type="ARBA" id="ARBA00023125"/>
    </source>
</evidence>